<dbReference type="EMBL" id="CP001340">
    <property type="protein sequence ID" value="ACL95640.1"/>
    <property type="molecule type" value="Genomic_DNA"/>
</dbReference>
<dbReference type="PhylomeDB" id="A0A0H3CBD4"/>
<feature type="region of interest" description="Disordered" evidence="1">
    <location>
        <begin position="82"/>
        <end position="118"/>
    </location>
</feature>
<dbReference type="AlphaFoldDB" id="A0A0H3CBD4"/>
<sequence length="174" mass="18399">MRPFLATRWDHCAGGLAGEASILEVPVVGRAKALISLEVGGGNARAEPGISALGRRRSIVNPASGRFQGQRRVEGGPCSLSQRERVGERGYGARRSAGTPSNLVTPLPPTASRRAPPSPFGRGILFGAKVRNGSKAVASLPPEIRHGLRHTGCPRQRQRKTPRGGRAAFQGSVR</sequence>
<name>A0A0H3CBD4_CAUVN</name>
<feature type="region of interest" description="Disordered" evidence="1">
    <location>
        <begin position="145"/>
        <end position="174"/>
    </location>
</feature>
<dbReference type="GeneID" id="7333425"/>
<dbReference type="KEGG" id="ccs:CCNA_02175"/>
<dbReference type="HOGENOM" id="CLU_1537317_0_0_5"/>
<keyword evidence="3" id="KW-1185">Reference proteome</keyword>
<dbReference type="RefSeq" id="WP_012640403.1">
    <property type="nucleotide sequence ID" value="NC_011916.1"/>
</dbReference>
<evidence type="ECO:0000313" key="3">
    <source>
        <dbReference type="Proteomes" id="UP000001364"/>
    </source>
</evidence>
<protein>
    <submittedName>
        <fullName evidence="2">Uncharacterized protein</fullName>
    </submittedName>
</protein>
<proteinExistence type="predicted"/>
<evidence type="ECO:0000256" key="1">
    <source>
        <dbReference type="SAM" id="MobiDB-lite"/>
    </source>
</evidence>
<accession>A0A0H3CBD4</accession>
<dbReference type="RefSeq" id="YP_002517548.1">
    <property type="nucleotide sequence ID" value="NC_011916.1"/>
</dbReference>
<gene>
    <name evidence="2" type="ordered locus">CCNA_02175</name>
</gene>
<organism evidence="2 3">
    <name type="scientific">Caulobacter vibrioides (strain NA1000 / CB15N)</name>
    <name type="common">Caulobacter crescentus</name>
    <dbReference type="NCBI Taxonomy" id="565050"/>
    <lineage>
        <taxon>Bacteria</taxon>
        <taxon>Pseudomonadati</taxon>
        <taxon>Pseudomonadota</taxon>
        <taxon>Alphaproteobacteria</taxon>
        <taxon>Caulobacterales</taxon>
        <taxon>Caulobacteraceae</taxon>
        <taxon>Caulobacter</taxon>
    </lineage>
</organism>
<evidence type="ECO:0000313" key="2">
    <source>
        <dbReference type="EMBL" id="ACL95640.1"/>
    </source>
</evidence>
<reference evidence="2 3" key="1">
    <citation type="journal article" date="2010" name="J. Bacteriol.">
        <title>The genetic basis of laboratory adaptation in Caulobacter crescentus.</title>
        <authorList>
            <person name="Marks M.E."/>
            <person name="Castro-Rojas C.M."/>
            <person name="Teiling C."/>
            <person name="Du L."/>
            <person name="Kapatral V."/>
            <person name="Walunas T.L."/>
            <person name="Crosson S."/>
        </authorList>
    </citation>
    <scope>NUCLEOTIDE SEQUENCE [LARGE SCALE GENOMIC DNA]</scope>
    <source>
        <strain evidence="3">NA1000 / CB15N</strain>
    </source>
</reference>
<dbReference type="Proteomes" id="UP000001364">
    <property type="component" value="Chromosome"/>
</dbReference>